<evidence type="ECO:0000313" key="2">
    <source>
        <dbReference type="Proteomes" id="UP000003178"/>
    </source>
</evidence>
<dbReference type="STRING" id="500633.CLOHIR_01249"/>
<gene>
    <name evidence="1" type="ORF">CLOHIR_01249</name>
</gene>
<dbReference type="HOGENOM" id="CLU_082733_0_0_9"/>
<reference evidence="1 2" key="2">
    <citation type="submission" date="2008-10" db="EMBL/GenBank/DDBJ databases">
        <title>Draft genome sequence of Clostridium hiranonis (DSM 13275).</title>
        <authorList>
            <person name="Sudarsanam P."/>
            <person name="Ley R."/>
            <person name="Guruge J."/>
            <person name="Turnbaugh P.J."/>
            <person name="Mahowald M."/>
            <person name="Liep D."/>
            <person name="Gordon J."/>
        </authorList>
    </citation>
    <scope>NUCLEOTIDE SEQUENCE [LARGE SCALE GENOMIC DNA]</scope>
    <source>
        <strain evidence="1 2">DSM 13275</strain>
    </source>
</reference>
<dbReference type="EMBL" id="ABWP01000052">
    <property type="protein sequence ID" value="EEA85105.1"/>
    <property type="molecule type" value="Genomic_DNA"/>
</dbReference>
<dbReference type="SUPFAM" id="SSF51412">
    <property type="entry name" value="Inosine monophosphate dehydrogenase (IMPDH)"/>
    <property type="match status" value="1"/>
</dbReference>
<organism evidence="1 2">
    <name type="scientific">Peptacetobacter hiranonis (strain DSM 13275 / JCM 10541 / KCTC 15199 / TO-931)</name>
    <name type="common">Clostridium hiranonis</name>
    <dbReference type="NCBI Taxonomy" id="500633"/>
    <lineage>
        <taxon>Bacteria</taxon>
        <taxon>Bacillati</taxon>
        <taxon>Bacillota</taxon>
        <taxon>Clostridia</taxon>
        <taxon>Peptostreptococcales</taxon>
        <taxon>Peptostreptococcaceae</taxon>
        <taxon>Peptacetobacter</taxon>
    </lineage>
</organism>
<accession>B6FZE5</accession>
<dbReference type="Gene3D" id="3.20.20.70">
    <property type="entry name" value="Aldolase class I"/>
    <property type="match status" value="1"/>
</dbReference>
<dbReference type="eggNOG" id="COG1304">
    <property type="taxonomic scope" value="Bacteria"/>
</dbReference>
<reference evidence="1 2" key="1">
    <citation type="submission" date="2008-09" db="EMBL/GenBank/DDBJ databases">
        <authorList>
            <person name="Fulton L."/>
            <person name="Clifton S."/>
            <person name="Fulton B."/>
            <person name="Xu J."/>
            <person name="Minx P."/>
            <person name="Pepin K.H."/>
            <person name="Johnson M."/>
            <person name="Thiruvilangam P."/>
            <person name="Bhonagiri V."/>
            <person name="Nash W.E."/>
            <person name="Mardis E.R."/>
            <person name="Wilson R.K."/>
        </authorList>
    </citation>
    <scope>NUCLEOTIDE SEQUENCE [LARGE SCALE GENOMIC DNA]</scope>
    <source>
        <strain evidence="1 2">DSM 13275</strain>
    </source>
</reference>
<evidence type="ECO:0000313" key="1">
    <source>
        <dbReference type="EMBL" id="EEA85105.1"/>
    </source>
</evidence>
<protein>
    <recommendedName>
        <fullName evidence="3">Hydrolase</fullName>
    </recommendedName>
</protein>
<dbReference type="RefSeq" id="WP_006440170.1">
    <property type="nucleotide sequence ID" value="NZ_DS995356.1"/>
</dbReference>
<sequence length="239" mass="25504">MENLKLNENMVYRLTSAEDSLVPVIESKLKNKIVCVPKEIDRASGIVIFGKRIKSLIFSTDISIIKNNNADAVLAVYPFTPQQSINEAVMDVSPSPVFCGVGGGITTGNRSLAIALDAELHGAFGVVLNSPAKNALISEMKDTISIPIVVTVCHDQEDIEARIAAGATILNVSAGKDTAALVRKIRKDHPFVPIIATGGNSPESIIETIDAGANAITYTPPSAAEIFGEIMEKYRTENL</sequence>
<dbReference type="Proteomes" id="UP000003178">
    <property type="component" value="Unassembled WGS sequence"/>
</dbReference>
<name>B6FZE5_PEPHT</name>
<dbReference type="InterPro" id="IPR013785">
    <property type="entry name" value="Aldolase_TIM"/>
</dbReference>
<comment type="caution">
    <text evidence="1">The sequence shown here is derived from an EMBL/GenBank/DDBJ whole genome shotgun (WGS) entry which is preliminary data.</text>
</comment>
<proteinExistence type="predicted"/>
<keyword evidence="2" id="KW-1185">Reference proteome</keyword>
<dbReference type="AlphaFoldDB" id="B6FZE5"/>
<evidence type="ECO:0008006" key="3">
    <source>
        <dbReference type="Google" id="ProtNLM"/>
    </source>
</evidence>